<gene>
    <name evidence="1" type="ORF">SAMN05444170_1419</name>
</gene>
<evidence type="ECO:0000313" key="2">
    <source>
        <dbReference type="Proteomes" id="UP000184096"/>
    </source>
</evidence>
<reference evidence="2" key="1">
    <citation type="submission" date="2016-11" db="EMBL/GenBank/DDBJ databases">
        <authorList>
            <person name="Varghese N."/>
            <person name="Submissions S."/>
        </authorList>
    </citation>
    <scope>NUCLEOTIDE SEQUENCE [LARGE SCALE GENOMIC DNA]</scope>
    <source>
        <strain evidence="2">GAS401</strain>
    </source>
</reference>
<name>A0A1M7TDC1_9BRAD</name>
<dbReference type="Proteomes" id="UP000184096">
    <property type="component" value="Chromosome I"/>
</dbReference>
<proteinExistence type="predicted"/>
<evidence type="ECO:0000313" key="1">
    <source>
        <dbReference type="EMBL" id="SHN68749.1"/>
    </source>
</evidence>
<accession>A0A1M7TDC1</accession>
<dbReference type="EMBL" id="LT670849">
    <property type="protein sequence ID" value="SHN68749.1"/>
    <property type="molecule type" value="Genomic_DNA"/>
</dbReference>
<sequence length="64" mass="7293">MHLSTESALRARARKLGYAIRKSRSRSIHEDNLGQYALVKESNNEVVLGERFDASLEDIAEYLN</sequence>
<keyword evidence="2" id="KW-1185">Reference proteome</keyword>
<dbReference type="AlphaFoldDB" id="A0A1M7TDC1"/>
<protein>
    <submittedName>
        <fullName evidence="1">Uncharacterized protein</fullName>
    </submittedName>
</protein>
<organism evidence="1 2">
    <name type="scientific">Bradyrhizobium erythrophlei</name>
    <dbReference type="NCBI Taxonomy" id="1437360"/>
    <lineage>
        <taxon>Bacteria</taxon>
        <taxon>Pseudomonadati</taxon>
        <taxon>Pseudomonadota</taxon>
        <taxon>Alphaproteobacteria</taxon>
        <taxon>Hyphomicrobiales</taxon>
        <taxon>Nitrobacteraceae</taxon>
        <taxon>Bradyrhizobium</taxon>
    </lineage>
</organism>